<keyword evidence="3" id="KW-0808">Transferase</keyword>
<dbReference type="Pfam" id="PF00534">
    <property type="entry name" value="Glycos_transf_1"/>
    <property type="match status" value="1"/>
</dbReference>
<dbReference type="CDD" id="cd03801">
    <property type="entry name" value="GT4_PimA-like"/>
    <property type="match status" value="1"/>
</dbReference>
<feature type="domain" description="Glycosyltransferase subfamily 4-like N-terminal" evidence="2">
    <location>
        <begin position="19"/>
        <end position="168"/>
    </location>
</feature>
<dbReference type="InterPro" id="IPR028098">
    <property type="entry name" value="Glyco_trans_4-like_N"/>
</dbReference>
<accession>A0A3E1NHQ9</accession>
<protein>
    <submittedName>
        <fullName evidence="3">Glycosyltransferase family 1 protein</fullName>
    </submittedName>
</protein>
<dbReference type="InterPro" id="IPR050194">
    <property type="entry name" value="Glycosyltransferase_grp1"/>
</dbReference>
<dbReference type="InterPro" id="IPR001296">
    <property type="entry name" value="Glyco_trans_1"/>
</dbReference>
<evidence type="ECO:0000259" key="2">
    <source>
        <dbReference type="Pfam" id="PF13439"/>
    </source>
</evidence>
<keyword evidence="4" id="KW-1185">Reference proteome</keyword>
<dbReference type="Gene3D" id="3.40.50.2000">
    <property type="entry name" value="Glycogen Phosphorylase B"/>
    <property type="match status" value="2"/>
</dbReference>
<dbReference type="AlphaFoldDB" id="A0A3E1NHQ9"/>
<comment type="caution">
    <text evidence="3">The sequence shown here is derived from an EMBL/GenBank/DDBJ whole genome shotgun (WGS) entry which is preliminary data.</text>
</comment>
<dbReference type="Pfam" id="PF13439">
    <property type="entry name" value="Glyco_transf_4"/>
    <property type="match status" value="1"/>
</dbReference>
<feature type="domain" description="Glycosyl transferase family 1" evidence="1">
    <location>
        <begin position="185"/>
        <end position="346"/>
    </location>
</feature>
<evidence type="ECO:0000313" key="3">
    <source>
        <dbReference type="EMBL" id="RFM27401.1"/>
    </source>
</evidence>
<name>A0A3E1NHQ9_9BACT</name>
<dbReference type="OrthoDB" id="9811239at2"/>
<dbReference type="Proteomes" id="UP000261284">
    <property type="component" value="Unassembled WGS sequence"/>
</dbReference>
<reference evidence="3 4" key="1">
    <citation type="submission" date="2018-08" db="EMBL/GenBank/DDBJ databases">
        <title>Chitinophagaceae sp. K23C18032701, a novel bacterium isolated from forest soil.</title>
        <authorList>
            <person name="Wang C."/>
        </authorList>
    </citation>
    <scope>NUCLEOTIDE SEQUENCE [LARGE SCALE GENOMIC DNA]</scope>
    <source>
        <strain evidence="3 4">K23C18032701</strain>
    </source>
</reference>
<proteinExistence type="predicted"/>
<dbReference type="RefSeq" id="WP_116848159.1">
    <property type="nucleotide sequence ID" value="NZ_QTJU01000005.1"/>
</dbReference>
<dbReference type="PANTHER" id="PTHR45947:SF3">
    <property type="entry name" value="SULFOQUINOVOSYL TRANSFERASE SQD2"/>
    <property type="match status" value="1"/>
</dbReference>
<dbReference type="PANTHER" id="PTHR45947">
    <property type="entry name" value="SULFOQUINOVOSYL TRANSFERASE SQD2"/>
    <property type="match status" value="1"/>
</dbReference>
<dbReference type="EMBL" id="QTJU01000005">
    <property type="protein sequence ID" value="RFM27401.1"/>
    <property type="molecule type" value="Genomic_DNA"/>
</dbReference>
<organism evidence="3 4">
    <name type="scientific">Deminuibacter soli</name>
    <dbReference type="NCBI Taxonomy" id="2291815"/>
    <lineage>
        <taxon>Bacteria</taxon>
        <taxon>Pseudomonadati</taxon>
        <taxon>Bacteroidota</taxon>
        <taxon>Chitinophagia</taxon>
        <taxon>Chitinophagales</taxon>
        <taxon>Chitinophagaceae</taxon>
        <taxon>Deminuibacter</taxon>
    </lineage>
</organism>
<dbReference type="GO" id="GO:0016757">
    <property type="term" value="F:glycosyltransferase activity"/>
    <property type="evidence" value="ECO:0007669"/>
    <property type="project" value="InterPro"/>
</dbReference>
<evidence type="ECO:0000313" key="4">
    <source>
        <dbReference type="Proteomes" id="UP000261284"/>
    </source>
</evidence>
<dbReference type="SUPFAM" id="SSF53756">
    <property type="entry name" value="UDP-Glycosyltransferase/glycogen phosphorylase"/>
    <property type="match status" value="1"/>
</dbReference>
<sequence>MAKKRKVLFVSLGTFTQTGGIEKFNRCFLKALHELQDEADMQVQAFSLYDENENSKYFPAQAYRYFSRRKTAFISAVLKEALSADIVYIAHVNLAFLGILVRLVRPAARIVVITHGIDIWTPLDAVKRKLLQRCHKILTVSHYNIDKLVHLQKVDASKIEVFYNTVDPFLALPENFNKPVQLLQRYQLNADNPLIVSVARLKVTEKFKGYDTLLEILPSLSAIHPGIKYMLIGKAEAAELQRINELTVKHGIQDRVILTGFVPDEEIMDHYLLADCFAMPSKKEGFGIVFIEAMMCGLPVVAGNKDGSVDALQNGRFGQLIDPDDKNAIRRALVHALEYSGKDSHKTGRALQQEVFNQFGFPAFKQRLLTSIREMK</sequence>
<gene>
    <name evidence="3" type="ORF">DXN05_15390</name>
</gene>
<evidence type="ECO:0000259" key="1">
    <source>
        <dbReference type="Pfam" id="PF00534"/>
    </source>
</evidence>